<evidence type="ECO:0008006" key="9">
    <source>
        <dbReference type="Google" id="ProtNLM"/>
    </source>
</evidence>
<keyword evidence="2" id="KW-0677">Repeat</keyword>
<evidence type="ECO:0000256" key="2">
    <source>
        <dbReference type="ARBA" id="ARBA00022737"/>
    </source>
</evidence>
<protein>
    <recommendedName>
        <fullName evidence="9">Pentatricopeptide repeat protein</fullName>
    </recommendedName>
</protein>
<dbReference type="OrthoDB" id="1908178at2759"/>
<name>A0A9P4Q4I1_9PEZI</name>
<sequence length="711" mass="81679">MSLLGISVRPSSSLILNPKCGPRACTKSTKMLWCPEDTYVPSQYQDRRRTPDYSSRRGFRSRKSLEDVFISALVTASSCPEHAPRKTATFLTRHRRHFTSRATRLEAASPQIVRAVDLLENGSVTQEEAKDLVNIYDNPKFLVNHPLRRQRLAPRLFMTMEQEERVYNTPRQVAPPQDDEHRQQLERFGRKLQKRSPGWLDHRKIWESWRALPAPRVRYLPDEIIRRLLSHLTTIEFKNAPGAMKRYMEVFEECFDERVPVTLGEWNSAISFAGRWVRDISTSEVKNAVEMWMRMEDHGIRASNVTFNILFDIAVKAGRYALADTIFAELKARGMELSRFFRTTMIYYAGARGDGDAVRNAFNEFVEAGEIVDTSVMNCVMLSLIRSGEGAAAEHVFAKMKDLHATKFGTAGSNSWQHQRELGRILDTTARQLRREKERHQDSFFGGVFSQNDKRDQIQKASPIAPNERTYRILINHHIHDTGELTRIQELLIEMRSNGLRIHGGMYVSIMRGFEEHGGFAFSEWSHTLLEAVWAELSVAMQRRMPGSKDEGVLLERDPFQPLEEKSTGRDTVQESQHAANGIDDIDRDFYSHFDPTDGGGDDLVDDIHEDAQGRSLETNIPSTTRSDSSGVETTDDDAAQEVEDLFESEEGRRPYFTRALAKAALRSFYKCVGLKRMLEVWEQIQKEWPDMPHEDRADLLKSVEWMKARD</sequence>
<dbReference type="Proteomes" id="UP000799441">
    <property type="component" value="Unassembled WGS sequence"/>
</dbReference>
<comment type="function">
    <text evidence="3">Regulates mitochondrial small subunit maturation by controlling 15S rRNA 5'-end processing. Localizes to the 5' precursor of the 15S rRNA in a position that is subsequently occupied by mS47 in the mature yeast mtSSU. Uses structure and sequence-specific RNA recognition, binding to a single-stranded region of the precursor and specifically recognizing bases -6 to -1. The exchange of Ccm1 for mS47 is coupled to the irreversible removal of precursor rRNA that is accompanied by conformational changes of the mitoribosomal proteins uS5m and mS26. These conformational changes signal completion of 5'-end rRNA processing through protection of the mature 5'-end of the 15S rRNA and stabilization of mS47. The removal of the 5' precursor together with the dissociation of Ccm1 may be catalyzed by the 5'-3' exoribonuclease Pet127. Involved in the specific removal of group I introns in mitochondrial encoded transcripts.</text>
</comment>
<evidence type="ECO:0000256" key="1">
    <source>
        <dbReference type="ARBA" id="ARBA00006192"/>
    </source>
</evidence>
<dbReference type="InterPro" id="IPR011990">
    <property type="entry name" value="TPR-like_helical_dom_sf"/>
</dbReference>
<dbReference type="PANTHER" id="PTHR47936">
    <property type="entry name" value="PPR_LONG DOMAIN-CONTAINING PROTEIN"/>
    <property type="match status" value="1"/>
</dbReference>
<evidence type="ECO:0000256" key="5">
    <source>
        <dbReference type="PROSITE-ProRule" id="PRU00708"/>
    </source>
</evidence>
<feature type="compositionally biased region" description="Basic and acidic residues" evidence="6">
    <location>
        <begin position="550"/>
        <end position="573"/>
    </location>
</feature>
<feature type="repeat" description="PPR" evidence="5">
    <location>
        <begin position="303"/>
        <end position="337"/>
    </location>
</feature>
<evidence type="ECO:0000313" key="7">
    <source>
        <dbReference type="EMBL" id="KAF2718196.1"/>
    </source>
</evidence>
<dbReference type="Pfam" id="PF01535">
    <property type="entry name" value="PPR"/>
    <property type="match status" value="1"/>
</dbReference>
<evidence type="ECO:0000256" key="3">
    <source>
        <dbReference type="ARBA" id="ARBA00044493"/>
    </source>
</evidence>
<accession>A0A9P4Q4I1</accession>
<gene>
    <name evidence="7" type="ORF">K431DRAFT_287818</name>
</gene>
<dbReference type="PANTHER" id="PTHR47936:SF1">
    <property type="entry name" value="PENTATRICOPEPTIDE REPEAT-CONTAINING PROTEIN GUN1, CHLOROPLASTIC"/>
    <property type="match status" value="1"/>
</dbReference>
<dbReference type="Gene3D" id="1.25.40.10">
    <property type="entry name" value="Tetratricopeptide repeat domain"/>
    <property type="match status" value="1"/>
</dbReference>
<dbReference type="PROSITE" id="PS51375">
    <property type="entry name" value="PPR"/>
    <property type="match status" value="1"/>
</dbReference>
<dbReference type="InterPro" id="IPR002885">
    <property type="entry name" value="PPR_rpt"/>
</dbReference>
<dbReference type="NCBIfam" id="TIGR00756">
    <property type="entry name" value="PPR"/>
    <property type="match status" value="1"/>
</dbReference>
<reference evidence="7" key="1">
    <citation type="journal article" date="2020" name="Stud. Mycol.">
        <title>101 Dothideomycetes genomes: a test case for predicting lifestyles and emergence of pathogens.</title>
        <authorList>
            <person name="Haridas S."/>
            <person name="Albert R."/>
            <person name="Binder M."/>
            <person name="Bloem J."/>
            <person name="Labutti K."/>
            <person name="Salamov A."/>
            <person name="Andreopoulos B."/>
            <person name="Baker S."/>
            <person name="Barry K."/>
            <person name="Bills G."/>
            <person name="Bluhm B."/>
            <person name="Cannon C."/>
            <person name="Castanera R."/>
            <person name="Culley D."/>
            <person name="Daum C."/>
            <person name="Ezra D."/>
            <person name="Gonzalez J."/>
            <person name="Henrissat B."/>
            <person name="Kuo A."/>
            <person name="Liang C."/>
            <person name="Lipzen A."/>
            <person name="Lutzoni F."/>
            <person name="Magnuson J."/>
            <person name="Mondo S."/>
            <person name="Nolan M."/>
            <person name="Ohm R."/>
            <person name="Pangilinan J."/>
            <person name="Park H.-J."/>
            <person name="Ramirez L."/>
            <person name="Alfaro M."/>
            <person name="Sun H."/>
            <person name="Tritt A."/>
            <person name="Yoshinaga Y."/>
            <person name="Zwiers L.-H."/>
            <person name="Turgeon B."/>
            <person name="Goodwin S."/>
            <person name="Spatafora J."/>
            <person name="Crous P."/>
            <person name="Grigoriev I."/>
        </authorList>
    </citation>
    <scope>NUCLEOTIDE SEQUENCE</scope>
    <source>
        <strain evidence="7">CBS 116435</strain>
    </source>
</reference>
<feature type="region of interest" description="Disordered" evidence="6">
    <location>
        <begin position="550"/>
        <end position="577"/>
    </location>
</feature>
<keyword evidence="8" id="KW-1185">Reference proteome</keyword>
<feature type="compositionally biased region" description="Polar residues" evidence="6">
    <location>
        <begin position="616"/>
        <end position="633"/>
    </location>
</feature>
<comment type="similarity">
    <text evidence="1">Belongs to the CCM1 family.</text>
</comment>
<feature type="region of interest" description="Disordered" evidence="6">
    <location>
        <begin position="613"/>
        <end position="637"/>
    </location>
</feature>
<comment type="subunit">
    <text evidence="4">Binds to mitochondrial small subunit 15S rRNA.</text>
</comment>
<organism evidence="7 8">
    <name type="scientific">Polychaeton citri CBS 116435</name>
    <dbReference type="NCBI Taxonomy" id="1314669"/>
    <lineage>
        <taxon>Eukaryota</taxon>
        <taxon>Fungi</taxon>
        <taxon>Dikarya</taxon>
        <taxon>Ascomycota</taxon>
        <taxon>Pezizomycotina</taxon>
        <taxon>Dothideomycetes</taxon>
        <taxon>Dothideomycetidae</taxon>
        <taxon>Capnodiales</taxon>
        <taxon>Capnodiaceae</taxon>
        <taxon>Polychaeton</taxon>
    </lineage>
</organism>
<dbReference type="AlphaFoldDB" id="A0A9P4Q4I1"/>
<evidence type="ECO:0000313" key="8">
    <source>
        <dbReference type="Proteomes" id="UP000799441"/>
    </source>
</evidence>
<dbReference type="EMBL" id="MU003828">
    <property type="protein sequence ID" value="KAF2718196.1"/>
    <property type="molecule type" value="Genomic_DNA"/>
</dbReference>
<evidence type="ECO:0000256" key="4">
    <source>
        <dbReference type="ARBA" id="ARBA00044511"/>
    </source>
</evidence>
<evidence type="ECO:0000256" key="6">
    <source>
        <dbReference type="SAM" id="MobiDB-lite"/>
    </source>
</evidence>
<proteinExistence type="inferred from homology"/>
<comment type="caution">
    <text evidence="7">The sequence shown here is derived from an EMBL/GenBank/DDBJ whole genome shotgun (WGS) entry which is preliminary data.</text>
</comment>